<name>A0A6A6QMY8_9PEZI</name>
<evidence type="ECO:0000256" key="1">
    <source>
        <dbReference type="ARBA" id="ARBA00004141"/>
    </source>
</evidence>
<dbReference type="EMBL" id="MU004191">
    <property type="protein sequence ID" value="KAF2493751.1"/>
    <property type="molecule type" value="Genomic_DNA"/>
</dbReference>
<evidence type="ECO:0000256" key="3">
    <source>
        <dbReference type="ARBA" id="ARBA00022989"/>
    </source>
</evidence>
<dbReference type="AlphaFoldDB" id="A0A6A6QMY8"/>
<protein>
    <recommendedName>
        <fullName evidence="7">Rhodopsin domain-containing protein</fullName>
    </recommendedName>
</protein>
<feature type="transmembrane region" description="Helical" evidence="6">
    <location>
        <begin position="161"/>
        <end position="182"/>
    </location>
</feature>
<keyword evidence="3 6" id="KW-1133">Transmembrane helix</keyword>
<evidence type="ECO:0000313" key="8">
    <source>
        <dbReference type="EMBL" id="KAF2493751.1"/>
    </source>
</evidence>
<evidence type="ECO:0000256" key="2">
    <source>
        <dbReference type="ARBA" id="ARBA00022692"/>
    </source>
</evidence>
<dbReference type="PANTHER" id="PTHR33048">
    <property type="entry name" value="PTH11-LIKE INTEGRAL MEMBRANE PROTEIN (AFU_ORTHOLOGUE AFUA_5G11245)"/>
    <property type="match status" value="1"/>
</dbReference>
<evidence type="ECO:0000256" key="4">
    <source>
        <dbReference type="ARBA" id="ARBA00023136"/>
    </source>
</evidence>
<evidence type="ECO:0000313" key="9">
    <source>
        <dbReference type="Proteomes" id="UP000799750"/>
    </source>
</evidence>
<feature type="transmembrane region" description="Helical" evidence="6">
    <location>
        <begin position="107"/>
        <end position="131"/>
    </location>
</feature>
<dbReference type="InterPro" id="IPR052337">
    <property type="entry name" value="SAT4-like"/>
</dbReference>
<organism evidence="8 9">
    <name type="scientific">Lophium mytilinum</name>
    <dbReference type="NCBI Taxonomy" id="390894"/>
    <lineage>
        <taxon>Eukaryota</taxon>
        <taxon>Fungi</taxon>
        <taxon>Dikarya</taxon>
        <taxon>Ascomycota</taxon>
        <taxon>Pezizomycotina</taxon>
        <taxon>Dothideomycetes</taxon>
        <taxon>Pleosporomycetidae</taxon>
        <taxon>Mytilinidiales</taxon>
        <taxon>Mytilinidiaceae</taxon>
        <taxon>Lophium</taxon>
    </lineage>
</organism>
<dbReference type="GO" id="GO:0016020">
    <property type="term" value="C:membrane"/>
    <property type="evidence" value="ECO:0007669"/>
    <property type="project" value="UniProtKB-SubCell"/>
</dbReference>
<feature type="domain" description="Rhodopsin" evidence="7">
    <location>
        <begin position="106"/>
        <end position="201"/>
    </location>
</feature>
<dbReference type="PANTHER" id="PTHR33048:SF129">
    <property type="entry name" value="INTEGRAL MEMBRANE PROTEIN-RELATED"/>
    <property type="match status" value="1"/>
</dbReference>
<keyword evidence="9" id="KW-1185">Reference proteome</keyword>
<evidence type="ECO:0000259" key="7">
    <source>
        <dbReference type="Pfam" id="PF20684"/>
    </source>
</evidence>
<keyword evidence="4 6" id="KW-0472">Membrane</keyword>
<evidence type="ECO:0000256" key="5">
    <source>
        <dbReference type="ARBA" id="ARBA00038359"/>
    </source>
</evidence>
<dbReference type="Pfam" id="PF20684">
    <property type="entry name" value="Fung_rhodopsin"/>
    <property type="match status" value="1"/>
</dbReference>
<feature type="transmembrane region" description="Helical" evidence="6">
    <location>
        <begin position="28"/>
        <end position="46"/>
    </location>
</feature>
<dbReference type="Proteomes" id="UP000799750">
    <property type="component" value="Unassembled WGS sequence"/>
</dbReference>
<evidence type="ECO:0000256" key="6">
    <source>
        <dbReference type="SAM" id="Phobius"/>
    </source>
</evidence>
<keyword evidence="2 6" id="KW-0812">Transmembrane</keyword>
<sequence>MGTHLRAIPTSATAQWPAPNYTNPERRTWFPVFGLILQVVATLLFATRLLSNLLRRGGSPSIDDAFISIAWLFGTLFTALCVLGTLRLGFDRHIWDSDPNSFSDSALWVIWVAIGFTAAYTLTFLFVLVLMCRPTEAFWKSFDPVYSKAYQCSSSHVTNPWVGALGAVSDFYTVLLSAILVWNMQMQRRERIGLNVILALAVS</sequence>
<comment type="subcellular location">
    <subcellularLocation>
        <location evidence="1">Membrane</location>
        <topology evidence="1">Multi-pass membrane protein</topology>
    </subcellularLocation>
</comment>
<feature type="transmembrane region" description="Helical" evidence="6">
    <location>
        <begin position="66"/>
        <end position="86"/>
    </location>
</feature>
<gene>
    <name evidence="8" type="ORF">BU16DRAFT_464366</name>
</gene>
<reference evidence="8" key="1">
    <citation type="journal article" date="2020" name="Stud. Mycol.">
        <title>101 Dothideomycetes genomes: a test case for predicting lifestyles and emergence of pathogens.</title>
        <authorList>
            <person name="Haridas S."/>
            <person name="Albert R."/>
            <person name="Binder M."/>
            <person name="Bloem J."/>
            <person name="Labutti K."/>
            <person name="Salamov A."/>
            <person name="Andreopoulos B."/>
            <person name="Baker S."/>
            <person name="Barry K."/>
            <person name="Bills G."/>
            <person name="Bluhm B."/>
            <person name="Cannon C."/>
            <person name="Castanera R."/>
            <person name="Culley D."/>
            <person name="Daum C."/>
            <person name="Ezra D."/>
            <person name="Gonzalez J."/>
            <person name="Henrissat B."/>
            <person name="Kuo A."/>
            <person name="Liang C."/>
            <person name="Lipzen A."/>
            <person name="Lutzoni F."/>
            <person name="Magnuson J."/>
            <person name="Mondo S."/>
            <person name="Nolan M."/>
            <person name="Ohm R."/>
            <person name="Pangilinan J."/>
            <person name="Park H.-J."/>
            <person name="Ramirez L."/>
            <person name="Alfaro M."/>
            <person name="Sun H."/>
            <person name="Tritt A."/>
            <person name="Yoshinaga Y."/>
            <person name="Zwiers L.-H."/>
            <person name="Turgeon B."/>
            <person name="Goodwin S."/>
            <person name="Spatafora J."/>
            <person name="Crous P."/>
            <person name="Grigoriev I."/>
        </authorList>
    </citation>
    <scope>NUCLEOTIDE SEQUENCE</scope>
    <source>
        <strain evidence="8">CBS 269.34</strain>
    </source>
</reference>
<accession>A0A6A6QMY8</accession>
<proteinExistence type="inferred from homology"/>
<dbReference type="OrthoDB" id="4525788at2759"/>
<comment type="similarity">
    <text evidence="5">Belongs to the SAT4 family.</text>
</comment>
<dbReference type="InterPro" id="IPR049326">
    <property type="entry name" value="Rhodopsin_dom_fungi"/>
</dbReference>